<evidence type="ECO:0000313" key="2">
    <source>
        <dbReference type="Proteomes" id="UP000612899"/>
    </source>
</evidence>
<dbReference type="PANTHER" id="PTHR12697">
    <property type="entry name" value="PBS LYASE HEAT-LIKE PROTEIN"/>
    <property type="match status" value="1"/>
</dbReference>
<dbReference type="AlphaFoldDB" id="A0A8J3VE48"/>
<gene>
    <name evidence="1" type="ORF">Rhe02_08250</name>
</gene>
<dbReference type="EMBL" id="BONY01000004">
    <property type="protein sequence ID" value="GIH02758.1"/>
    <property type="molecule type" value="Genomic_DNA"/>
</dbReference>
<evidence type="ECO:0008006" key="3">
    <source>
        <dbReference type="Google" id="ProtNLM"/>
    </source>
</evidence>
<accession>A0A8J3VE48</accession>
<proteinExistence type="predicted"/>
<dbReference type="Pfam" id="PF13646">
    <property type="entry name" value="HEAT_2"/>
    <property type="match status" value="1"/>
</dbReference>
<dbReference type="InterPro" id="IPR011989">
    <property type="entry name" value="ARM-like"/>
</dbReference>
<dbReference type="GO" id="GO:0016491">
    <property type="term" value="F:oxidoreductase activity"/>
    <property type="evidence" value="ECO:0007669"/>
    <property type="project" value="TreeGrafter"/>
</dbReference>
<sequence>MVLRPLPEALQDDHMSTSELTVAQAFDQALLAAADDDEDRRWELVSWLHVNGGGQALTVASRLSEHPEPVYRALAADVLGQLGAGPGAPAIDGPFREGALELLLAMAQREHDSAVLNSIAVGFGHIGDERCLETLVQLHTHHDAKVRAGVVFGLLGRSQAVALNVLITLSSDDEPSVRDWATFGLARQTKQDFPRLRDALAHRLTDDDPDTLAEAIHGLALRGDERAIQPLLDALQSPLPVSDPNVLTEALYALGPLTRGRIDATLYSSL</sequence>
<comment type="caution">
    <text evidence="1">The sequence shown here is derived from an EMBL/GenBank/DDBJ whole genome shotgun (WGS) entry which is preliminary data.</text>
</comment>
<organism evidence="1 2">
    <name type="scientific">Rhizocola hellebori</name>
    <dbReference type="NCBI Taxonomy" id="1392758"/>
    <lineage>
        <taxon>Bacteria</taxon>
        <taxon>Bacillati</taxon>
        <taxon>Actinomycetota</taxon>
        <taxon>Actinomycetes</taxon>
        <taxon>Micromonosporales</taxon>
        <taxon>Micromonosporaceae</taxon>
        <taxon>Rhizocola</taxon>
    </lineage>
</organism>
<reference evidence="1" key="1">
    <citation type="submission" date="2021-01" db="EMBL/GenBank/DDBJ databases">
        <title>Whole genome shotgun sequence of Rhizocola hellebori NBRC 109834.</title>
        <authorList>
            <person name="Komaki H."/>
            <person name="Tamura T."/>
        </authorList>
    </citation>
    <scope>NUCLEOTIDE SEQUENCE</scope>
    <source>
        <strain evidence="1">NBRC 109834</strain>
    </source>
</reference>
<dbReference type="Proteomes" id="UP000612899">
    <property type="component" value="Unassembled WGS sequence"/>
</dbReference>
<protein>
    <recommendedName>
        <fullName evidence="3">HEAT repeat domain-containing protein</fullName>
    </recommendedName>
</protein>
<name>A0A8J3VE48_9ACTN</name>
<keyword evidence="2" id="KW-1185">Reference proteome</keyword>
<dbReference type="SUPFAM" id="SSF48371">
    <property type="entry name" value="ARM repeat"/>
    <property type="match status" value="1"/>
</dbReference>
<dbReference type="Gene3D" id="1.25.10.10">
    <property type="entry name" value="Leucine-rich Repeat Variant"/>
    <property type="match status" value="1"/>
</dbReference>
<dbReference type="InterPro" id="IPR016024">
    <property type="entry name" value="ARM-type_fold"/>
</dbReference>
<dbReference type="PANTHER" id="PTHR12697:SF5">
    <property type="entry name" value="DEOXYHYPUSINE HYDROXYLASE"/>
    <property type="match status" value="1"/>
</dbReference>
<evidence type="ECO:0000313" key="1">
    <source>
        <dbReference type="EMBL" id="GIH02758.1"/>
    </source>
</evidence>